<accession>N8Y0B5</accession>
<proteinExistence type="predicted"/>
<keyword evidence="2" id="KW-1185">Reference proteome</keyword>
<comment type="caution">
    <text evidence="1">The sequence shown here is derived from an EMBL/GenBank/DDBJ whole genome shotgun (WGS) entry which is preliminary data.</text>
</comment>
<dbReference type="AlphaFoldDB" id="N8Y0B5"/>
<protein>
    <submittedName>
        <fullName evidence="1">Uncharacterized protein</fullName>
    </submittedName>
</protein>
<sequence length="338" mass="36811">MTNITTILANEAGIQYQGVEDKSSKTGSYPIIGMITGTFKRGRFDKPMTITPANIKAQLGYEPDNPHYMAVMDVLASGVPSVQVVRVKSGGGGGGAISCAGATNHIYIAFYLNAQSEEDLYAAMLSAKLYINDQLFTLVEDDIDAYVTTQELSLSTLPEGLTIPDSPVPGAVIFSISRLSNISDQDLRIVYDVSTNNPNNAIVFAGFGNNPTIMPVEDPRIVKACLAPITFNCADSRDSVYFDHLSDSYNIRVNGVLHEGTMANLPAYIRSDLSDTLDCYNDGFCQIRNLTNINQRIELIPYFPNNFSAPTIGETFTPVHYDAETGHITFCLAPYNPT</sequence>
<evidence type="ECO:0000313" key="2">
    <source>
        <dbReference type="Proteomes" id="UP000018438"/>
    </source>
</evidence>
<dbReference type="RefSeq" id="WP_004811586.1">
    <property type="nucleotide sequence ID" value="NZ_KB849446.1"/>
</dbReference>
<dbReference type="HOGENOM" id="CLU_820469_0_0_6"/>
<gene>
    <name evidence="1" type="ORF">F965_00120</name>
</gene>
<name>N8Y0B5_9GAMM</name>
<reference evidence="1 2" key="1">
    <citation type="submission" date="2013-02" db="EMBL/GenBank/DDBJ databases">
        <title>The Genome Sequence of Acinetobacter schindleri NIPH 900.</title>
        <authorList>
            <consortium name="The Broad Institute Genome Sequencing Platform"/>
            <consortium name="The Broad Institute Genome Sequencing Center for Infectious Disease"/>
            <person name="Cerqueira G."/>
            <person name="Feldgarden M."/>
            <person name="Courvalin P."/>
            <person name="Perichon B."/>
            <person name="Grillot-Courvalin C."/>
            <person name="Clermont D."/>
            <person name="Rocha E."/>
            <person name="Yoon E.-J."/>
            <person name="Nemec A."/>
            <person name="Walker B."/>
            <person name="Young S.K."/>
            <person name="Zeng Q."/>
            <person name="Gargeya S."/>
            <person name="Fitzgerald M."/>
            <person name="Haas B."/>
            <person name="Abouelleil A."/>
            <person name="Alvarado L."/>
            <person name="Arachchi H.M."/>
            <person name="Berlin A.M."/>
            <person name="Chapman S.B."/>
            <person name="Dewar J."/>
            <person name="Goldberg J."/>
            <person name="Griggs A."/>
            <person name="Gujja S."/>
            <person name="Hansen M."/>
            <person name="Howarth C."/>
            <person name="Imamovic A."/>
            <person name="Larimer J."/>
            <person name="McCowan C."/>
            <person name="Murphy C."/>
            <person name="Neiman D."/>
            <person name="Pearson M."/>
            <person name="Priest M."/>
            <person name="Roberts A."/>
            <person name="Saif S."/>
            <person name="Shea T."/>
            <person name="Sisk P."/>
            <person name="Sykes S."/>
            <person name="Wortman J."/>
            <person name="Nusbaum C."/>
            <person name="Birren B."/>
        </authorList>
    </citation>
    <scope>NUCLEOTIDE SEQUENCE [LARGE SCALE GENOMIC DNA]</scope>
    <source>
        <strain evidence="1 2">NIPH 900</strain>
    </source>
</reference>
<evidence type="ECO:0000313" key="1">
    <source>
        <dbReference type="EMBL" id="ENV14774.1"/>
    </source>
</evidence>
<dbReference type="Proteomes" id="UP000018438">
    <property type="component" value="Unassembled WGS sequence"/>
</dbReference>
<dbReference type="PATRIC" id="fig|1217675.3.peg.114"/>
<dbReference type="EMBL" id="APPI01000003">
    <property type="protein sequence ID" value="ENV14774.1"/>
    <property type="molecule type" value="Genomic_DNA"/>
</dbReference>
<organism evidence="1 2">
    <name type="scientific">Acinetobacter schindleri NIPH 900</name>
    <dbReference type="NCBI Taxonomy" id="1217675"/>
    <lineage>
        <taxon>Bacteria</taxon>
        <taxon>Pseudomonadati</taxon>
        <taxon>Pseudomonadota</taxon>
        <taxon>Gammaproteobacteria</taxon>
        <taxon>Moraxellales</taxon>
        <taxon>Moraxellaceae</taxon>
        <taxon>Acinetobacter</taxon>
    </lineage>
</organism>